<feature type="domain" description="LTD" evidence="2">
    <location>
        <begin position="29"/>
        <end position="169"/>
    </location>
</feature>
<keyword evidence="4" id="KW-1185">Reference proteome</keyword>
<dbReference type="Proteomes" id="UP001500945">
    <property type="component" value="Unassembled WGS sequence"/>
</dbReference>
<keyword evidence="3" id="KW-0378">Hydrolase</keyword>
<feature type="compositionally biased region" description="Polar residues" evidence="1">
    <location>
        <begin position="178"/>
        <end position="188"/>
    </location>
</feature>
<dbReference type="InterPro" id="IPR036691">
    <property type="entry name" value="Endo/exonu/phosph_ase_sf"/>
</dbReference>
<keyword evidence="3" id="KW-0255">Endonuclease</keyword>
<dbReference type="InterPro" id="IPR005135">
    <property type="entry name" value="Endo/exonuclease/phosphatase"/>
</dbReference>
<comment type="caution">
    <text evidence="3">The sequence shown here is derived from an EMBL/GenBank/DDBJ whole genome shotgun (WGS) entry which is preliminary data.</text>
</comment>
<feature type="region of interest" description="Disordered" evidence="1">
    <location>
        <begin position="178"/>
        <end position="220"/>
    </location>
</feature>
<dbReference type="CDD" id="cd10283">
    <property type="entry name" value="MnuA_DNase1-like"/>
    <property type="match status" value="1"/>
</dbReference>
<protein>
    <submittedName>
        <fullName evidence="3">Endonuclease/exonuclease/phosphatase family protein</fullName>
    </submittedName>
</protein>
<evidence type="ECO:0000259" key="2">
    <source>
        <dbReference type="PROSITE" id="PS51841"/>
    </source>
</evidence>
<keyword evidence="3" id="KW-0540">Nuclease</keyword>
<name>A0ABP8KDD2_9MICO</name>
<organism evidence="3 4">
    <name type="scientific">Fodinibacter luteus</name>
    <dbReference type="NCBI Taxonomy" id="552064"/>
    <lineage>
        <taxon>Bacteria</taxon>
        <taxon>Bacillati</taxon>
        <taxon>Actinomycetota</taxon>
        <taxon>Actinomycetes</taxon>
        <taxon>Micrococcales</taxon>
        <taxon>Intrasporangiaceae</taxon>
        <taxon>Fodinibacter (ex Wang et al. 2009)</taxon>
    </lineage>
</organism>
<dbReference type="Pfam" id="PF03372">
    <property type="entry name" value="Exo_endo_phos"/>
    <property type="match status" value="1"/>
</dbReference>
<evidence type="ECO:0000256" key="1">
    <source>
        <dbReference type="SAM" id="MobiDB-lite"/>
    </source>
</evidence>
<dbReference type="SUPFAM" id="SSF56219">
    <property type="entry name" value="DNase I-like"/>
    <property type="match status" value="1"/>
</dbReference>
<dbReference type="InterPro" id="IPR001322">
    <property type="entry name" value="Lamin_tail_dom"/>
</dbReference>
<dbReference type="PANTHER" id="PTHR42834:SF1">
    <property type="entry name" value="ENDONUCLEASE_EXONUCLEASE_PHOSPHATASE FAMILY PROTEIN (AFU_ORTHOLOGUE AFUA_3G09210)"/>
    <property type="match status" value="1"/>
</dbReference>
<accession>A0ABP8KDD2</accession>
<sequence>MMSSTTGRARAAGLTAALVTSLGVGVVGASSAVAVPSTGVMIAEVYGGGGTSGATLTNDFVELGNAGSVAAALTGWSVQYLPAVPSTSTVWQVTPLSGEVAAGGRYLVREAAGSGGTTPLPTADAVGTIPMSATAGTVALVESTTALTCKTAADCAGDSRIRDLVGYGSTAVVRETAPTANLSNTTSGARPALTDTDDNSTDFTVGAPTPTTSTPPPPPPPVASISEIQGTTRLSPLDGQRVSGVTGVVTAVRSFGSARGFWFQDPTPDVDPATSEGLFVFTGASTPGVQPGDAVTVTGTVDEFYPSGTPTTSVHPSTTELVGASWTVESTRNTLPTAEELLPGTVPEDFTPEADGGSIEALLLRPEEFALDFYESREGMLVGITDAGVVGPTTSFNELIVTSKPQQNPTARGGTRYAGYDEQNGGRLLVTSVIPFSQRPFPKVNVGDRLDGLTAGPVDYNAFNGYGILATELGTEVAGGIQRETTRPQRDNELAIATYNVENLDPGDPQDKFDRLAEGVVDSLADPDVLALEEIQDDSGPTNNGVVTAGVTLERFTDAIVAAGGPRYLWRQIDPVNNQDGGEPGGNIRVGFLFNPARVSFVDRPGGDAVTAVAVEAGPNGKPRLSVSPGRIDPLNVAWSSSRKPLVGEFVFNGKTVFVVANHFNSKGGDEPLAGRKQPPSRISEIQRLQQADAVRAFVDDLQAVKADANVVVLGDINDFEFSPVVSRLTAGGALVDLITTLPENERYSYVFQGNSQTLDHILVSGRLKTVDYDVVHINAEFFDQASDHDPQVVRLKPGN</sequence>
<dbReference type="CDD" id="cd04486">
    <property type="entry name" value="YhcR_OBF_like"/>
    <property type="match status" value="1"/>
</dbReference>
<reference evidence="4" key="1">
    <citation type="journal article" date="2019" name="Int. J. Syst. Evol. Microbiol.">
        <title>The Global Catalogue of Microorganisms (GCM) 10K type strain sequencing project: providing services to taxonomists for standard genome sequencing and annotation.</title>
        <authorList>
            <consortium name="The Broad Institute Genomics Platform"/>
            <consortium name="The Broad Institute Genome Sequencing Center for Infectious Disease"/>
            <person name="Wu L."/>
            <person name="Ma J."/>
        </authorList>
    </citation>
    <scope>NUCLEOTIDE SEQUENCE [LARGE SCALE GENOMIC DNA]</scope>
    <source>
        <strain evidence="4">JCM 17809</strain>
    </source>
</reference>
<evidence type="ECO:0000313" key="3">
    <source>
        <dbReference type="EMBL" id="GAA4403942.1"/>
    </source>
</evidence>
<dbReference type="PANTHER" id="PTHR42834">
    <property type="entry name" value="ENDONUCLEASE/EXONUCLEASE/PHOSPHATASE FAMILY PROTEIN (AFU_ORTHOLOGUE AFUA_3G09210)"/>
    <property type="match status" value="1"/>
</dbReference>
<evidence type="ECO:0000313" key="4">
    <source>
        <dbReference type="Proteomes" id="UP001500945"/>
    </source>
</evidence>
<proteinExistence type="predicted"/>
<dbReference type="GO" id="GO:0004519">
    <property type="term" value="F:endonuclease activity"/>
    <property type="evidence" value="ECO:0007669"/>
    <property type="project" value="UniProtKB-KW"/>
</dbReference>
<dbReference type="Gene3D" id="3.60.10.10">
    <property type="entry name" value="Endonuclease/exonuclease/phosphatase"/>
    <property type="match status" value="1"/>
</dbReference>
<dbReference type="RefSeq" id="WP_345204369.1">
    <property type="nucleotide sequence ID" value="NZ_BAABGM010000010.1"/>
</dbReference>
<gene>
    <name evidence="3" type="ORF">GCM10023168_15920</name>
</gene>
<dbReference type="PROSITE" id="PS51841">
    <property type="entry name" value="LTD"/>
    <property type="match status" value="1"/>
</dbReference>
<dbReference type="EMBL" id="BAABGM010000010">
    <property type="protein sequence ID" value="GAA4403942.1"/>
    <property type="molecule type" value="Genomic_DNA"/>
</dbReference>